<evidence type="ECO:0000313" key="1">
    <source>
        <dbReference type="EMBL" id="KAJ3599714.1"/>
    </source>
</evidence>
<accession>A0A9Q0E451</accession>
<dbReference type="EMBL" id="JANIIK010000048">
    <property type="protein sequence ID" value="KAJ3599714.1"/>
    <property type="molecule type" value="Genomic_DNA"/>
</dbReference>
<evidence type="ECO:0000313" key="2">
    <source>
        <dbReference type="Proteomes" id="UP001148018"/>
    </source>
</evidence>
<dbReference type="AlphaFoldDB" id="A0A9Q0E451"/>
<sequence length="74" mass="8287">MGRGPEHDIMAIFSPVGPGVADKFCPASEEEYIHQATTGEPSEESHSDSTRCFFTTLSPEERYYSDNLLCKEEK</sequence>
<comment type="caution">
    <text evidence="1">The sequence shown here is derived from an EMBL/GenBank/DDBJ whole genome shotgun (WGS) entry which is preliminary data.</text>
</comment>
<name>A0A9Q0E451_9TELE</name>
<reference evidence="1" key="1">
    <citation type="submission" date="2022-07" db="EMBL/GenBank/DDBJ databases">
        <title>Chromosome-level genome of Muraenolepis orangiensis.</title>
        <authorList>
            <person name="Kim J."/>
        </authorList>
    </citation>
    <scope>NUCLEOTIDE SEQUENCE</scope>
    <source>
        <strain evidence="1">KU_S4_2022</strain>
        <tissue evidence="1">Muscle</tissue>
    </source>
</reference>
<dbReference type="Proteomes" id="UP001148018">
    <property type="component" value="Unassembled WGS sequence"/>
</dbReference>
<gene>
    <name evidence="1" type="ORF">NHX12_033670</name>
</gene>
<keyword evidence="2" id="KW-1185">Reference proteome</keyword>
<proteinExistence type="predicted"/>
<protein>
    <submittedName>
        <fullName evidence="1">Uncharacterized protein</fullName>
    </submittedName>
</protein>
<organism evidence="1 2">
    <name type="scientific">Muraenolepis orangiensis</name>
    <name type="common">Patagonian moray cod</name>
    <dbReference type="NCBI Taxonomy" id="630683"/>
    <lineage>
        <taxon>Eukaryota</taxon>
        <taxon>Metazoa</taxon>
        <taxon>Chordata</taxon>
        <taxon>Craniata</taxon>
        <taxon>Vertebrata</taxon>
        <taxon>Euteleostomi</taxon>
        <taxon>Actinopterygii</taxon>
        <taxon>Neopterygii</taxon>
        <taxon>Teleostei</taxon>
        <taxon>Neoteleostei</taxon>
        <taxon>Acanthomorphata</taxon>
        <taxon>Zeiogadaria</taxon>
        <taxon>Gadariae</taxon>
        <taxon>Gadiformes</taxon>
        <taxon>Muraenolepidoidei</taxon>
        <taxon>Muraenolepididae</taxon>
        <taxon>Muraenolepis</taxon>
    </lineage>
</organism>